<gene>
    <name evidence="1" type="ORF">Psi01_16360</name>
</gene>
<dbReference type="Pfam" id="PF05331">
    <property type="entry name" value="DUF742"/>
    <property type="match status" value="1"/>
</dbReference>
<dbReference type="InterPro" id="IPR007995">
    <property type="entry name" value="DUF742"/>
</dbReference>
<comment type="caution">
    <text evidence="1">The sequence shown here is derived from an EMBL/GenBank/DDBJ whole genome shotgun (WGS) entry which is preliminary data.</text>
</comment>
<proteinExistence type="predicted"/>
<dbReference type="PANTHER" id="PTHR36221">
    <property type="entry name" value="DUF742 DOMAIN-CONTAINING PROTEIN"/>
    <property type="match status" value="1"/>
</dbReference>
<evidence type="ECO:0008006" key="3">
    <source>
        <dbReference type="Google" id="ProtNLM"/>
    </source>
</evidence>
<organism evidence="1 2">
    <name type="scientific">Planobispora siamensis</name>
    <dbReference type="NCBI Taxonomy" id="936338"/>
    <lineage>
        <taxon>Bacteria</taxon>
        <taxon>Bacillati</taxon>
        <taxon>Actinomycetota</taxon>
        <taxon>Actinomycetes</taxon>
        <taxon>Streptosporangiales</taxon>
        <taxon>Streptosporangiaceae</taxon>
        <taxon>Planobispora</taxon>
    </lineage>
</organism>
<dbReference type="RefSeq" id="WP_204063315.1">
    <property type="nucleotide sequence ID" value="NZ_BOOJ01000014.1"/>
</dbReference>
<dbReference type="AlphaFoldDB" id="A0A8J3WKN3"/>
<evidence type="ECO:0000313" key="2">
    <source>
        <dbReference type="Proteomes" id="UP000619788"/>
    </source>
</evidence>
<dbReference type="Proteomes" id="UP000619788">
    <property type="component" value="Unassembled WGS sequence"/>
</dbReference>
<reference evidence="1 2" key="1">
    <citation type="submission" date="2021-01" db="EMBL/GenBank/DDBJ databases">
        <title>Whole genome shotgun sequence of Planobispora siamensis NBRC 107568.</title>
        <authorList>
            <person name="Komaki H."/>
            <person name="Tamura T."/>
        </authorList>
    </citation>
    <scope>NUCLEOTIDE SEQUENCE [LARGE SCALE GENOMIC DNA]</scope>
    <source>
        <strain evidence="1 2">NBRC 107568</strain>
    </source>
</reference>
<dbReference type="EMBL" id="BOOJ01000014">
    <property type="protein sequence ID" value="GIH91006.1"/>
    <property type="molecule type" value="Genomic_DNA"/>
</dbReference>
<dbReference type="PANTHER" id="PTHR36221:SF1">
    <property type="entry name" value="DUF742 DOMAIN-CONTAINING PROTEIN"/>
    <property type="match status" value="1"/>
</dbReference>
<name>A0A8J3WKN3_9ACTN</name>
<sequence>MTDRWPDPDPGPIIRPYTVTRGRTRPAGEGFDLIATVAAIRPAPPDLPPEHLRLLDACRRPTTVAEAASRTGLPVGVVRVLLGDLRNAGLLTVRTPPTTIAAPRENILRDVLSGLRAL</sequence>
<accession>A0A8J3WKN3</accession>
<keyword evidence="2" id="KW-1185">Reference proteome</keyword>
<evidence type="ECO:0000313" key="1">
    <source>
        <dbReference type="EMBL" id="GIH91006.1"/>
    </source>
</evidence>
<protein>
    <recommendedName>
        <fullName evidence="3">DUF742 domain-containing protein</fullName>
    </recommendedName>
</protein>